<evidence type="ECO:0000256" key="5">
    <source>
        <dbReference type="RuleBase" id="RU003856"/>
    </source>
</evidence>
<evidence type="ECO:0000256" key="3">
    <source>
        <dbReference type="ARBA" id="ARBA00022900"/>
    </source>
</evidence>
<dbReference type="Gramene" id="Zm00001eb079730_T001">
    <property type="protein sequence ID" value="Zm00001eb079730_P001"/>
    <property type="gene ID" value="Zm00001eb079730"/>
</dbReference>
<name>A0A804MEM9_MAIZE</name>
<evidence type="ECO:0000256" key="1">
    <source>
        <dbReference type="ARBA" id="ARBA00008506"/>
    </source>
</evidence>
<dbReference type="InterPro" id="IPR000877">
    <property type="entry name" value="Prot_inh_BBI"/>
</dbReference>
<keyword evidence="2 5" id="KW-0646">Protease inhibitor</keyword>
<dbReference type="FunCoup" id="A0A804MEM9">
    <property type="interactions" value="508"/>
</dbReference>
<evidence type="ECO:0007829" key="10">
    <source>
        <dbReference type="PeptideAtlas" id="A0A804MEM9"/>
    </source>
</evidence>
<proteinExistence type="evidence at protein level"/>
<reference evidence="8" key="3">
    <citation type="submission" date="2021-05" db="UniProtKB">
        <authorList>
            <consortium name="EnsemblPlants"/>
        </authorList>
    </citation>
    <scope>IDENTIFICATION</scope>
    <source>
        <strain evidence="8">cv. B73</strain>
    </source>
</reference>
<organism evidence="8 9">
    <name type="scientific">Zea mays</name>
    <name type="common">Maize</name>
    <dbReference type="NCBI Taxonomy" id="4577"/>
    <lineage>
        <taxon>Eukaryota</taxon>
        <taxon>Viridiplantae</taxon>
        <taxon>Streptophyta</taxon>
        <taxon>Embryophyta</taxon>
        <taxon>Tracheophyta</taxon>
        <taxon>Spermatophyta</taxon>
        <taxon>Magnoliopsida</taxon>
        <taxon>Liliopsida</taxon>
        <taxon>Poales</taxon>
        <taxon>Poaceae</taxon>
        <taxon>PACMAD clade</taxon>
        <taxon>Panicoideae</taxon>
        <taxon>Andropogonodae</taxon>
        <taxon>Andropogoneae</taxon>
        <taxon>Tripsacinae</taxon>
        <taxon>Zea</taxon>
    </lineage>
</organism>
<dbReference type="EnsemblPlants" id="Zm00001eb079730_T001">
    <property type="protein sequence ID" value="Zm00001eb079730_P001"/>
    <property type="gene ID" value="Zm00001eb079730"/>
</dbReference>
<evidence type="ECO:0000256" key="6">
    <source>
        <dbReference type="SAM" id="SignalP"/>
    </source>
</evidence>
<dbReference type="PANTHER" id="PTHR33479:SF7">
    <property type="entry name" value="BOWMAN-BIRK SERINE PROTEASE INHIBITORS FAMILY DOMAIN-CONTAINING PROTEIN"/>
    <property type="match status" value="1"/>
</dbReference>
<evidence type="ECO:0000259" key="7">
    <source>
        <dbReference type="SMART" id="SM00269"/>
    </source>
</evidence>
<feature type="domain" description="Bowman-Birk serine protease inhibitors family" evidence="7">
    <location>
        <begin position="112"/>
        <end position="166"/>
    </location>
</feature>
<feature type="domain" description="Bowman-Birk serine protease inhibitors family" evidence="7">
    <location>
        <begin position="49"/>
        <end position="105"/>
    </location>
</feature>
<reference evidence="8" key="2">
    <citation type="submission" date="2019-07" db="EMBL/GenBank/DDBJ databases">
        <authorList>
            <person name="Seetharam A."/>
            <person name="Woodhouse M."/>
            <person name="Cannon E."/>
        </authorList>
    </citation>
    <scope>NUCLEOTIDE SEQUENCE [LARGE SCALE GENOMIC DNA]</scope>
    <source>
        <strain evidence="8">cv. B73</strain>
    </source>
</reference>
<sequence length="184" mass="19978">MRRCSSSLSLSLVVLFTVCFGATATDTATDGAIRLLPGSSGAVGRPWECCDYVTKDPIISRPPRWRCNDVVDKCSADCQECEESLAGDGFVCDDWIFSLLEPPVCTPRPWDCCDFAVCTREYIPNCRCGDVGESCPSNCKVCEFVESDPPGYRCLDVFHGYPGPRCTPFGSVKAISSAQLLAST</sequence>
<dbReference type="Gene3D" id="2.10.69.10">
    <property type="entry name" value="Cysteine Protease (Bromelain) Inhibitor, subunit H"/>
    <property type="match status" value="2"/>
</dbReference>
<dbReference type="CDD" id="cd00023">
    <property type="entry name" value="BBI"/>
    <property type="match status" value="2"/>
</dbReference>
<dbReference type="Pfam" id="PF00228">
    <property type="entry name" value="Bowman-Birk_leg"/>
    <property type="match status" value="1"/>
</dbReference>
<protein>
    <recommendedName>
        <fullName evidence="7">Bowman-Birk serine protease inhibitors family domain-containing protein</fullName>
    </recommendedName>
</protein>
<dbReference type="InterPro" id="IPR035995">
    <property type="entry name" value="Bowman-Birk_prot_inh"/>
</dbReference>
<dbReference type="AlphaFoldDB" id="A0A804MEM9"/>
<dbReference type="GO" id="GO:0004867">
    <property type="term" value="F:serine-type endopeptidase inhibitor activity"/>
    <property type="evidence" value="ECO:0007669"/>
    <property type="project" value="UniProtKB-KW"/>
</dbReference>
<keyword evidence="10" id="KW-1267">Proteomics identification</keyword>
<comment type="similarity">
    <text evidence="1 5">Belongs to the Bowman-Birk serine protease inhibitor family.</text>
</comment>
<reference evidence="9" key="1">
    <citation type="submission" date="2015-12" db="EMBL/GenBank/DDBJ databases">
        <title>Update maize B73 reference genome by single molecule sequencing technologies.</title>
        <authorList>
            <consortium name="Maize Genome Sequencing Project"/>
            <person name="Ware D."/>
        </authorList>
    </citation>
    <scope>NUCLEOTIDE SEQUENCE [LARGE SCALE GENOMIC DNA]</scope>
    <source>
        <strain evidence="9">cv. B73</strain>
    </source>
</reference>
<dbReference type="GO" id="GO:0005576">
    <property type="term" value="C:extracellular region"/>
    <property type="evidence" value="ECO:0007669"/>
    <property type="project" value="InterPro"/>
</dbReference>
<dbReference type="SUPFAM" id="SSF57247">
    <property type="entry name" value="Bowman-Birk inhibitor, BBI"/>
    <property type="match status" value="2"/>
</dbReference>
<keyword evidence="3 5" id="KW-0722">Serine protease inhibitor</keyword>
<dbReference type="InParanoid" id="A0A804MEM9"/>
<dbReference type="Proteomes" id="UP000007305">
    <property type="component" value="Chromosome 2"/>
</dbReference>
<evidence type="ECO:0000256" key="4">
    <source>
        <dbReference type="ARBA" id="ARBA00023157"/>
    </source>
</evidence>
<feature type="signal peptide" evidence="6">
    <location>
        <begin position="1"/>
        <end position="24"/>
    </location>
</feature>
<feature type="chain" id="PRO_5046293441" description="Bowman-Birk serine protease inhibitors family domain-containing protein" evidence="6">
    <location>
        <begin position="25"/>
        <end position="184"/>
    </location>
</feature>
<dbReference type="SMART" id="SM00269">
    <property type="entry name" value="BowB"/>
    <property type="match status" value="2"/>
</dbReference>
<evidence type="ECO:0000256" key="2">
    <source>
        <dbReference type="ARBA" id="ARBA00022690"/>
    </source>
</evidence>
<keyword evidence="6" id="KW-0732">Signal</keyword>
<dbReference type="PANTHER" id="PTHR33479">
    <property type="entry name" value="BOWMAN-BIRK TYPE BRAN TRYPSIN INHIBITOR"/>
    <property type="match status" value="1"/>
</dbReference>
<keyword evidence="9" id="KW-1185">Reference proteome</keyword>
<evidence type="ECO:0000313" key="9">
    <source>
        <dbReference type="Proteomes" id="UP000007305"/>
    </source>
</evidence>
<accession>A0A804MEM9</accession>
<evidence type="ECO:0000313" key="8">
    <source>
        <dbReference type="EnsemblPlants" id="Zm00001eb079730_P001"/>
    </source>
</evidence>
<keyword evidence="4" id="KW-1015">Disulfide bond</keyword>